<organism evidence="5 6">
    <name type="scientific">Bacillus wiedmannii</name>
    <dbReference type="NCBI Taxonomy" id="1890302"/>
    <lineage>
        <taxon>Bacteria</taxon>
        <taxon>Bacillati</taxon>
        <taxon>Bacillota</taxon>
        <taxon>Bacilli</taxon>
        <taxon>Bacillales</taxon>
        <taxon>Bacillaceae</taxon>
        <taxon>Bacillus</taxon>
        <taxon>Bacillus cereus group</taxon>
    </lineage>
</organism>
<evidence type="ECO:0000259" key="4">
    <source>
        <dbReference type="Pfam" id="PF00501"/>
    </source>
</evidence>
<accession>A0A4U3APU7</accession>
<dbReference type="CDD" id="cd05930">
    <property type="entry name" value="A_NRPS"/>
    <property type="match status" value="1"/>
</dbReference>
<dbReference type="PANTHER" id="PTHR45527:SF1">
    <property type="entry name" value="FATTY ACID SYNTHASE"/>
    <property type="match status" value="1"/>
</dbReference>
<comment type="similarity">
    <text evidence="1">Belongs to the ATP-dependent AMP-binding enzyme family.</text>
</comment>
<dbReference type="GO" id="GO:0005737">
    <property type="term" value="C:cytoplasm"/>
    <property type="evidence" value="ECO:0007669"/>
    <property type="project" value="TreeGrafter"/>
</dbReference>
<dbReference type="GO" id="GO:0005524">
    <property type="term" value="F:ATP binding"/>
    <property type="evidence" value="ECO:0007669"/>
    <property type="project" value="UniProtKB-KW"/>
</dbReference>
<dbReference type="SUPFAM" id="SSF56801">
    <property type="entry name" value="Acetyl-CoA synthetase-like"/>
    <property type="match status" value="1"/>
</dbReference>
<dbReference type="AlphaFoldDB" id="A0A4U3APU7"/>
<keyword evidence="3" id="KW-0067">ATP-binding</keyword>
<dbReference type="Gene3D" id="3.30.300.30">
    <property type="match status" value="1"/>
</dbReference>
<dbReference type="PANTHER" id="PTHR45527">
    <property type="entry name" value="NONRIBOSOMAL PEPTIDE SYNTHETASE"/>
    <property type="match status" value="1"/>
</dbReference>
<dbReference type="EMBL" id="SZON01001530">
    <property type="protein sequence ID" value="TKI90744.1"/>
    <property type="molecule type" value="Genomic_DNA"/>
</dbReference>
<evidence type="ECO:0000256" key="2">
    <source>
        <dbReference type="ARBA" id="ARBA00022741"/>
    </source>
</evidence>
<dbReference type="InterPro" id="IPR010071">
    <property type="entry name" value="AA_adenyl_dom"/>
</dbReference>
<dbReference type="Pfam" id="PF00501">
    <property type="entry name" value="AMP-binding"/>
    <property type="match status" value="1"/>
</dbReference>
<reference evidence="5 6" key="1">
    <citation type="journal article" date="2019" name="Environ. Microbiol.">
        <title>An active ?-lactamase is a part of an orchestrated cell wall stress resistance network of Bacillus subtilis and related rhizosphere species.</title>
        <authorList>
            <person name="Bucher T."/>
            <person name="Keren-Paz A."/>
            <person name="Hausser J."/>
            <person name="Olender T."/>
            <person name="Cytryn E."/>
            <person name="Kolodkin-Gal I."/>
        </authorList>
    </citation>
    <scope>NUCLEOTIDE SEQUENCE [LARGE SCALE GENOMIC DNA]</scope>
    <source>
        <strain evidence="5 6">I5</strain>
    </source>
</reference>
<comment type="caution">
    <text evidence="5">The sequence shown here is derived from an EMBL/GenBank/DDBJ whole genome shotgun (WGS) entry which is preliminary data.</text>
</comment>
<sequence length="445" mass="49696">ESLSYTELDILSNQLAHKLIKLGVGPEIPVGVYVERSPKMIVGILAVLKAGGAFLPIDMDYPGERINLMLKDAQVPILLTQNNLQSKIRDYQGHTVCLDIEWDSVLEEPKNQPSVKIEPQNLAYIIYTSGSTGRPKGVMMSHEAVVSHSIDICKRYELTPEDRVLQFSSISFDISLEQIFTTLAAGSSLVLRDKNIWTPYQFSQKCVELGLSVVNLPTNYWGEIVQEWYTRPEIIPDSNLRLVIVGGEQMPAEKVGMWEQLPLEDIILLNAYGPAETAMTSTLYEVSGKGTKSADLKVIPVGKPLANRRIYILDENMHPLPIGVKGEIFIGGIPLARGYINNSKLTKDKFIRDPYYHNYGKMLYKTGDMGKLLCDGNIEVLGRKDDQTKIRGHRIDIGEIEVVLNKCDNIKNSIVVVKNGVANDKYLVAFYDSPSHGTNNQCSIR</sequence>
<dbReference type="InterPro" id="IPR000873">
    <property type="entry name" value="AMP-dep_synth/lig_dom"/>
</dbReference>
<dbReference type="InterPro" id="IPR020845">
    <property type="entry name" value="AMP-binding_CS"/>
</dbReference>
<dbReference type="GO" id="GO:0044550">
    <property type="term" value="P:secondary metabolite biosynthetic process"/>
    <property type="evidence" value="ECO:0007669"/>
    <property type="project" value="TreeGrafter"/>
</dbReference>
<dbReference type="GO" id="GO:0031177">
    <property type="term" value="F:phosphopantetheine binding"/>
    <property type="evidence" value="ECO:0007669"/>
    <property type="project" value="TreeGrafter"/>
</dbReference>
<dbReference type="FunFam" id="3.40.50.980:FF:000001">
    <property type="entry name" value="Non-ribosomal peptide synthetase"/>
    <property type="match status" value="1"/>
</dbReference>
<name>A0A4U3APU7_9BACI</name>
<dbReference type="NCBIfam" id="TIGR01733">
    <property type="entry name" value="AA-adenyl-dom"/>
    <property type="match status" value="1"/>
</dbReference>
<proteinExistence type="inferred from homology"/>
<gene>
    <name evidence="5" type="ORF">FC699_23455</name>
</gene>
<dbReference type="PROSITE" id="PS00455">
    <property type="entry name" value="AMP_BINDING"/>
    <property type="match status" value="1"/>
</dbReference>
<dbReference type="GO" id="GO:0043041">
    <property type="term" value="P:amino acid activation for nonribosomal peptide biosynthetic process"/>
    <property type="evidence" value="ECO:0007669"/>
    <property type="project" value="TreeGrafter"/>
</dbReference>
<protein>
    <submittedName>
        <fullName evidence="5">Amino acid adenylation domain-containing protein</fullName>
    </submittedName>
</protein>
<evidence type="ECO:0000256" key="3">
    <source>
        <dbReference type="ARBA" id="ARBA00022840"/>
    </source>
</evidence>
<evidence type="ECO:0000313" key="5">
    <source>
        <dbReference type="EMBL" id="TKI90744.1"/>
    </source>
</evidence>
<dbReference type="PRINTS" id="PR00154">
    <property type="entry name" value="AMPBINDING"/>
</dbReference>
<feature type="non-terminal residue" evidence="5">
    <location>
        <position position="445"/>
    </location>
</feature>
<feature type="non-terminal residue" evidence="5">
    <location>
        <position position="1"/>
    </location>
</feature>
<dbReference type="Proteomes" id="UP000305222">
    <property type="component" value="Unassembled WGS sequence"/>
</dbReference>
<dbReference type="Gene3D" id="3.40.50.980">
    <property type="match status" value="2"/>
</dbReference>
<evidence type="ECO:0000256" key="1">
    <source>
        <dbReference type="ARBA" id="ARBA00006432"/>
    </source>
</evidence>
<evidence type="ECO:0000313" key="6">
    <source>
        <dbReference type="Proteomes" id="UP000305222"/>
    </source>
</evidence>
<dbReference type="Gene3D" id="2.30.38.10">
    <property type="entry name" value="Luciferase, Domain 3"/>
    <property type="match status" value="1"/>
</dbReference>
<feature type="domain" description="AMP-dependent synthetase/ligase" evidence="4">
    <location>
        <begin position="2"/>
        <end position="339"/>
    </location>
</feature>
<dbReference type="InterPro" id="IPR020459">
    <property type="entry name" value="AMP-binding"/>
</dbReference>
<dbReference type="InterPro" id="IPR045851">
    <property type="entry name" value="AMP-bd_C_sf"/>
</dbReference>
<keyword evidence="2" id="KW-0547">Nucleotide-binding</keyword>